<gene>
    <name evidence="1" type="ORF">OWV82_011962</name>
</gene>
<protein>
    <submittedName>
        <fullName evidence="1">Elongation of fatty acids protein 3-like</fullName>
    </submittedName>
</protein>
<dbReference type="EMBL" id="CM051399">
    <property type="protein sequence ID" value="KAJ4717031.1"/>
    <property type="molecule type" value="Genomic_DNA"/>
</dbReference>
<reference evidence="1 2" key="1">
    <citation type="journal article" date="2023" name="Science">
        <title>Complex scaffold remodeling in plant triterpene biosynthesis.</title>
        <authorList>
            <person name="De La Pena R."/>
            <person name="Hodgson H."/>
            <person name="Liu J.C."/>
            <person name="Stephenson M.J."/>
            <person name="Martin A.C."/>
            <person name="Owen C."/>
            <person name="Harkess A."/>
            <person name="Leebens-Mack J."/>
            <person name="Jimenez L.E."/>
            <person name="Osbourn A."/>
            <person name="Sattely E.S."/>
        </authorList>
    </citation>
    <scope>NUCLEOTIDE SEQUENCE [LARGE SCALE GENOMIC DNA]</scope>
    <source>
        <strain evidence="2">cv. JPN11</strain>
        <tissue evidence="1">Leaf</tissue>
    </source>
</reference>
<evidence type="ECO:0000313" key="2">
    <source>
        <dbReference type="Proteomes" id="UP001164539"/>
    </source>
</evidence>
<comment type="caution">
    <text evidence="1">The sequence shown here is derived from an EMBL/GenBank/DDBJ whole genome shotgun (WGS) entry which is preliminary data.</text>
</comment>
<name>A0ACC1Y0W5_MELAZ</name>
<proteinExistence type="predicted"/>
<evidence type="ECO:0000313" key="1">
    <source>
        <dbReference type="EMBL" id="KAJ4717031.1"/>
    </source>
</evidence>
<dbReference type="Proteomes" id="UP001164539">
    <property type="component" value="Chromosome 6"/>
</dbReference>
<keyword evidence="2" id="KW-1185">Reference proteome</keyword>
<organism evidence="1 2">
    <name type="scientific">Melia azedarach</name>
    <name type="common">Chinaberry tree</name>
    <dbReference type="NCBI Taxonomy" id="155640"/>
    <lineage>
        <taxon>Eukaryota</taxon>
        <taxon>Viridiplantae</taxon>
        <taxon>Streptophyta</taxon>
        <taxon>Embryophyta</taxon>
        <taxon>Tracheophyta</taxon>
        <taxon>Spermatophyta</taxon>
        <taxon>Magnoliopsida</taxon>
        <taxon>eudicotyledons</taxon>
        <taxon>Gunneridae</taxon>
        <taxon>Pentapetalae</taxon>
        <taxon>rosids</taxon>
        <taxon>malvids</taxon>
        <taxon>Sapindales</taxon>
        <taxon>Meliaceae</taxon>
        <taxon>Melia</taxon>
    </lineage>
</organism>
<accession>A0ACC1Y0W5</accession>
<sequence>MTTTTAAAAITTVNTTAVVLPMNYSTINPTSILLDWLVNHPMILNFSWSEGQTLGSSPRFLTFTVLSYLSLTFFLSQNPFFSLESHLRRRITALHNFILIVISFTMAIGCTLSTLSQSPDVHYIICFPTNTKPKGPIFFWAYMFYLSKIYEYIDTLLILMNNKSISRLSFLHVYHHATVVIMCYLGLHTTQSSLPLVIVTNCLVHVFMYSYYLLCALGFRPKWKKLVTDCQILQFLSSFVIFSLIFGYHFGTNSGCSGIWGCVFSAGFVITLLYLFLDFHSKSYSAVTNKLKLQDKEM</sequence>